<comment type="caution">
    <text evidence="1">The sequence shown here is derived from an EMBL/GenBank/DDBJ whole genome shotgun (WGS) entry which is preliminary data.</text>
</comment>
<proteinExistence type="predicted"/>
<reference evidence="1 2" key="1">
    <citation type="submission" date="2016-07" db="EMBL/GenBank/DDBJ databases">
        <title>Pervasive Adenine N6-methylation of Active Genes in Fungi.</title>
        <authorList>
            <consortium name="DOE Joint Genome Institute"/>
            <person name="Mondo S.J."/>
            <person name="Dannebaum R.O."/>
            <person name="Kuo R.C."/>
            <person name="Labutti K."/>
            <person name="Haridas S."/>
            <person name="Kuo A."/>
            <person name="Salamov A."/>
            <person name="Ahrendt S.R."/>
            <person name="Lipzen A."/>
            <person name="Sullivan W."/>
            <person name="Andreopoulos W.B."/>
            <person name="Clum A."/>
            <person name="Lindquist E."/>
            <person name="Daum C."/>
            <person name="Ramamoorthy G.K."/>
            <person name="Gryganskyi A."/>
            <person name="Culley D."/>
            <person name="Magnuson J.K."/>
            <person name="James T.Y."/>
            <person name="O'Malley M.A."/>
            <person name="Stajich J.E."/>
            <person name="Spatafora J.W."/>
            <person name="Visel A."/>
            <person name="Grigoriev I.V."/>
        </authorList>
    </citation>
    <scope>NUCLEOTIDE SEQUENCE [LARGE SCALE GENOMIC DNA]</scope>
    <source>
        <strain evidence="1 2">PL171</strain>
    </source>
</reference>
<dbReference type="Proteomes" id="UP000193411">
    <property type="component" value="Unassembled WGS sequence"/>
</dbReference>
<accession>A0A1Y2H471</accession>
<name>A0A1Y2H471_9FUNG</name>
<protein>
    <submittedName>
        <fullName evidence="1">Uncharacterized protein</fullName>
    </submittedName>
</protein>
<keyword evidence="2" id="KW-1185">Reference proteome</keyword>
<gene>
    <name evidence="1" type="ORF">BCR44DRAFT_1451759</name>
</gene>
<dbReference type="AlphaFoldDB" id="A0A1Y2H471"/>
<organism evidence="1 2">
    <name type="scientific">Catenaria anguillulae PL171</name>
    <dbReference type="NCBI Taxonomy" id="765915"/>
    <lineage>
        <taxon>Eukaryota</taxon>
        <taxon>Fungi</taxon>
        <taxon>Fungi incertae sedis</taxon>
        <taxon>Blastocladiomycota</taxon>
        <taxon>Blastocladiomycetes</taxon>
        <taxon>Blastocladiales</taxon>
        <taxon>Catenariaceae</taxon>
        <taxon>Catenaria</taxon>
    </lineage>
</organism>
<evidence type="ECO:0000313" key="2">
    <source>
        <dbReference type="Proteomes" id="UP000193411"/>
    </source>
</evidence>
<dbReference type="EMBL" id="MCFL01000216">
    <property type="protein sequence ID" value="ORZ29346.1"/>
    <property type="molecule type" value="Genomic_DNA"/>
</dbReference>
<evidence type="ECO:0000313" key="1">
    <source>
        <dbReference type="EMBL" id="ORZ29346.1"/>
    </source>
</evidence>
<sequence>MPTCVRVCLSSDPGRLFLFILFPWDNIVNLDFADIVAYELILAAMSMAFSHELNCAPMPRRVSCHVQMRDNESRKLI</sequence>